<name>A0ABS1S115_9RHOB</name>
<feature type="transmembrane region" description="Helical" evidence="2">
    <location>
        <begin position="36"/>
        <end position="53"/>
    </location>
</feature>
<feature type="transmembrane region" description="Helical" evidence="2">
    <location>
        <begin position="6"/>
        <end position="24"/>
    </location>
</feature>
<keyword evidence="2" id="KW-0812">Transmembrane</keyword>
<accession>A0ABS1S115</accession>
<dbReference type="RefSeq" id="WP_191307494.1">
    <property type="nucleotide sequence ID" value="NZ_BNCL01000001.1"/>
</dbReference>
<keyword evidence="2" id="KW-0472">Membrane</keyword>
<feature type="region of interest" description="Disordered" evidence="1">
    <location>
        <begin position="53"/>
        <end position="88"/>
    </location>
</feature>
<evidence type="ECO:0000313" key="3">
    <source>
        <dbReference type="EMBL" id="MBL3672254.1"/>
    </source>
</evidence>
<dbReference type="Proteomes" id="UP000644749">
    <property type="component" value="Unassembled WGS sequence"/>
</dbReference>
<comment type="caution">
    <text evidence="3">The sequence shown here is derived from an EMBL/GenBank/DDBJ whole genome shotgun (WGS) entry which is preliminary data.</text>
</comment>
<keyword evidence="2" id="KW-1133">Transmembrane helix</keyword>
<dbReference type="EMBL" id="JAESHT010000002">
    <property type="protein sequence ID" value="MBL3672254.1"/>
    <property type="molecule type" value="Genomic_DNA"/>
</dbReference>
<organism evidence="3 4">
    <name type="scientific">Paracoccus aerius</name>
    <dbReference type="NCBI Taxonomy" id="1915382"/>
    <lineage>
        <taxon>Bacteria</taxon>
        <taxon>Pseudomonadati</taxon>
        <taxon>Pseudomonadota</taxon>
        <taxon>Alphaproteobacteria</taxon>
        <taxon>Rhodobacterales</taxon>
        <taxon>Paracoccaceae</taxon>
        <taxon>Paracoccus</taxon>
    </lineage>
</organism>
<protein>
    <submittedName>
        <fullName evidence="3">Uncharacterized protein</fullName>
    </submittedName>
</protein>
<evidence type="ECO:0000313" key="4">
    <source>
        <dbReference type="Proteomes" id="UP000644749"/>
    </source>
</evidence>
<gene>
    <name evidence="3" type="ORF">JL111_02035</name>
</gene>
<reference evidence="3 4" key="1">
    <citation type="submission" date="2021-01" db="EMBL/GenBank/DDBJ databases">
        <title>011410 draft genome.</title>
        <authorList>
            <person name="Lang L."/>
        </authorList>
    </citation>
    <scope>NUCLEOTIDE SEQUENCE [LARGE SCALE GENOMIC DNA]</scope>
    <source>
        <strain evidence="3 4">KCTC 42845</strain>
    </source>
</reference>
<proteinExistence type="predicted"/>
<evidence type="ECO:0000256" key="1">
    <source>
        <dbReference type="SAM" id="MobiDB-lite"/>
    </source>
</evidence>
<evidence type="ECO:0000256" key="2">
    <source>
        <dbReference type="SAM" id="Phobius"/>
    </source>
</evidence>
<keyword evidence="4" id="KW-1185">Reference proteome</keyword>
<sequence>MDYLGAILFFVGIAATGVYLLRAIFIHNRSRKLSRAGISFGLALVGFIIVGTSDKPTEPTASTTAASKIDGSKPPPTEVAAETSQSENGEEYLITLQQFMDLSQDDRLGPVDIHGSHAI</sequence>